<comment type="cofactor">
    <cofactor evidence="1">
        <name>Zn(2+)</name>
        <dbReference type="ChEBI" id="CHEBI:29105"/>
    </cofactor>
</comment>
<accession>A0A286GRA7</accession>
<keyword evidence="6" id="KW-0482">Metalloprotease</keyword>
<dbReference type="Gene3D" id="3.30.2010.10">
    <property type="entry name" value="Metalloproteases ('zincins'), catalytic domain"/>
    <property type="match status" value="1"/>
</dbReference>
<dbReference type="PANTHER" id="PTHR22726">
    <property type="entry name" value="METALLOENDOPEPTIDASE OMA1"/>
    <property type="match status" value="1"/>
</dbReference>
<gene>
    <name evidence="8" type="ORF">SAMN05421508_107173</name>
</gene>
<dbReference type="EMBL" id="OCNJ01000007">
    <property type="protein sequence ID" value="SOD98060.1"/>
    <property type="molecule type" value="Genomic_DNA"/>
</dbReference>
<organism evidence="8 9">
    <name type="scientific">Caenispirillum bisanense</name>
    <dbReference type="NCBI Taxonomy" id="414052"/>
    <lineage>
        <taxon>Bacteria</taxon>
        <taxon>Pseudomonadati</taxon>
        <taxon>Pseudomonadota</taxon>
        <taxon>Alphaproteobacteria</taxon>
        <taxon>Rhodospirillales</taxon>
        <taxon>Novispirillaceae</taxon>
        <taxon>Caenispirillum</taxon>
    </lineage>
</organism>
<keyword evidence="5" id="KW-0862">Zinc</keyword>
<keyword evidence="3" id="KW-0479">Metal-binding</keyword>
<dbReference type="SUPFAM" id="SSF48452">
    <property type="entry name" value="TPR-like"/>
    <property type="match status" value="1"/>
</dbReference>
<dbReference type="PANTHER" id="PTHR22726:SF1">
    <property type="entry name" value="METALLOENDOPEPTIDASE OMA1, MITOCHONDRIAL"/>
    <property type="match status" value="1"/>
</dbReference>
<sequence length="473" mass="51593">MIKHVFFRAMARRRNAGRRFASLAVVVVTAVALVLASPARPAFAQGMSLIRDAEIETTIRGWAAPLLRAAGVAPESVSISLVRDESLNAFVTLGNKLYLHTGLLKRSENASQVIGVLAHEIGHIAGGHAVRLKDEMETAQMLSMIAAALGMAAAAGTGRGDVGAAVIMGGGQAALKNLFSFTRTQESAADQAALKYLNATGQSAAGLLQFFEILGDQELLLTSQQDPYVRTHPLTTERIATVRNAVEQSVYPEVRETAADQVAHDRMVAKLFAFLETPGRTFQRYPETDESVPARYAHAIAYYRQGKLAQAVPIIDGLIEQYPQDPYFHELKGQMLLENSRVADSIGSYRRAVDLRPDAPLIRISLAHALIETQDDTLLPEAQSHLTEALKTERGNGFAWRLLGTTYGRENDMTMASYAMSESALLQGDPSQALFHASRAEQGLKVGDPTWLKVQDVKQRAQNLMEEMKRRGG</sequence>
<dbReference type="Pfam" id="PF01435">
    <property type="entry name" value="Peptidase_M48"/>
    <property type="match status" value="1"/>
</dbReference>
<dbReference type="InterPro" id="IPR001915">
    <property type="entry name" value="Peptidase_M48"/>
</dbReference>
<dbReference type="AlphaFoldDB" id="A0A286GRA7"/>
<evidence type="ECO:0000256" key="1">
    <source>
        <dbReference type="ARBA" id="ARBA00001947"/>
    </source>
</evidence>
<dbReference type="GO" id="GO:0046872">
    <property type="term" value="F:metal ion binding"/>
    <property type="evidence" value="ECO:0007669"/>
    <property type="project" value="UniProtKB-KW"/>
</dbReference>
<dbReference type="Gene3D" id="1.25.40.10">
    <property type="entry name" value="Tetratricopeptide repeat domain"/>
    <property type="match status" value="1"/>
</dbReference>
<dbReference type="InterPro" id="IPR011990">
    <property type="entry name" value="TPR-like_helical_dom_sf"/>
</dbReference>
<evidence type="ECO:0000313" key="9">
    <source>
        <dbReference type="Proteomes" id="UP000219621"/>
    </source>
</evidence>
<evidence type="ECO:0000256" key="2">
    <source>
        <dbReference type="ARBA" id="ARBA00022670"/>
    </source>
</evidence>
<evidence type="ECO:0000256" key="4">
    <source>
        <dbReference type="ARBA" id="ARBA00022801"/>
    </source>
</evidence>
<evidence type="ECO:0000256" key="5">
    <source>
        <dbReference type="ARBA" id="ARBA00022833"/>
    </source>
</evidence>
<dbReference type="GO" id="GO:0016020">
    <property type="term" value="C:membrane"/>
    <property type="evidence" value="ECO:0007669"/>
    <property type="project" value="TreeGrafter"/>
</dbReference>
<evidence type="ECO:0000256" key="6">
    <source>
        <dbReference type="ARBA" id="ARBA00023049"/>
    </source>
</evidence>
<dbReference type="Proteomes" id="UP000219621">
    <property type="component" value="Unassembled WGS sequence"/>
</dbReference>
<dbReference type="GO" id="GO:0004222">
    <property type="term" value="F:metalloendopeptidase activity"/>
    <property type="evidence" value="ECO:0007669"/>
    <property type="project" value="InterPro"/>
</dbReference>
<protein>
    <submittedName>
        <fullName evidence="8">Zn-dependent protease, contains TPR repeats</fullName>
    </submittedName>
</protein>
<keyword evidence="2 8" id="KW-0645">Protease</keyword>
<keyword evidence="4" id="KW-0378">Hydrolase</keyword>
<keyword evidence="9" id="KW-1185">Reference proteome</keyword>
<dbReference type="GO" id="GO:0051603">
    <property type="term" value="P:proteolysis involved in protein catabolic process"/>
    <property type="evidence" value="ECO:0007669"/>
    <property type="project" value="TreeGrafter"/>
</dbReference>
<dbReference type="Pfam" id="PF13432">
    <property type="entry name" value="TPR_16"/>
    <property type="match status" value="1"/>
</dbReference>
<evidence type="ECO:0000313" key="8">
    <source>
        <dbReference type="EMBL" id="SOD98060.1"/>
    </source>
</evidence>
<reference evidence="8 9" key="1">
    <citation type="submission" date="2017-09" db="EMBL/GenBank/DDBJ databases">
        <authorList>
            <person name="Ehlers B."/>
            <person name="Leendertz F.H."/>
        </authorList>
    </citation>
    <scope>NUCLEOTIDE SEQUENCE [LARGE SCALE GENOMIC DNA]</scope>
    <source>
        <strain evidence="8 9">USBA 140</strain>
    </source>
</reference>
<proteinExistence type="predicted"/>
<name>A0A286GRA7_9PROT</name>
<dbReference type="CDD" id="cd07324">
    <property type="entry name" value="M48C_Oma1-like"/>
    <property type="match status" value="1"/>
</dbReference>
<feature type="domain" description="Peptidase M48" evidence="7">
    <location>
        <begin position="53"/>
        <end position="244"/>
    </location>
</feature>
<evidence type="ECO:0000259" key="7">
    <source>
        <dbReference type="Pfam" id="PF01435"/>
    </source>
</evidence>
<evidence type="ECO:0000256" key="3">
    <source>
        <dbReference type="ARBA" id="ARBA00022723"/>
    </source>
</evidence>
<dbReference type="InterPro" id="IPR051156">
    <property type="entry name" value="Mito/Outer_Membr_Metalloprot"/>
</dbReference>